<feature type="signal peptide" evidence="1">
    <location>
        <begin position="1"/>
        <end position="22"/>
    </location>
</feature>
<evidence type="ECO:0000256" key="1">
    <source>
        <dbReference type="SAM" id="SignalP"/>
    </source>
</evidence>
<accession>A0A520MBR5</accession>
<dbReference type="Proteomes" id="UP000318359">
    <property type="component" value="Unassembled WGS sequence"/>
</dbReference>
<evidence type="ECO:0000313" key="3">
    <source>
        <dbReference type="Proteomes" id="UP000318359"/>
    </source>
</evidence>
<reference evidence="2 3" key="1">
    <citation type="submission" date="2019-02" db="EMBL/GenBank/DDBJ databases">
        <title>Prokaryotic population dynamics and viral predation in marine succession experiment using metagenomics: the confinement effect.</title>
        <authorList>
            <person name="Haro-Moreno J.M."/>
            <person name="Rodriguez-Valera F."/>
            <person name="Lopez-Perez M."/>
        </authorList>
    </citation>
    <scope>NUCLEOTIDE SEQUENCE [LARGE SCALE GENOMIC DNA]</scope>
    <source>
        <strain evidence="2">MED-G167</strain>
    </source>
</reference>
<feature type="chain" id="PRO_5021975985" description="Lipoprotein" evidence="1">
    <location>
        <begin position="23"/>
        <end position="163"/>
    </location>
</feature>
<comment type="caution">
    <text evidence="2">The sequence shown here is derived from an EMBL/GenBank/DDBJ whole genome shotgun (WGS) entry which is preliminary data.</text>
</comment>
<keyword evidence="1" id="KW-0732">Signal</keyword>
<organism evidence="2 3">
    <name type="scientific">SAR86 cluster bacterium</name>
    <dbReference type="NCBI Taxonomy" id="2030880"/>
    <lineage>
        <taxon>Bacteria</taxon>
        <taxon>Pseudomonadati</taxon>
        <taxon>Pseudomonadota</taxon>
        <taxon>Gammaproteobacteria</taxon>
        <taxon>SAR86 cluster</taxon>
    </lineage>
</organism>
<dbReference type="PROSITE" id="PS51257">
    <property type="entry name" value="PROKAR_LIPOPROTEIN"/>
    <property type="match status" value="1"/>
</dbReference>
<dbReference type="EMBL" id="SHBM01000005">
    <property type="protein sequence ID" value="RZO18672.1"/>
    <property type="molecule type" value="Genomic_DNA"/>
</dbReference>
<protein>
    <recommendedName>
        <fullName evidence="4">Lipoprotein</fullName>
    </recommendedName>
</protein>
<proteinExistence type="predicted"/>
<gene>
    <name evidence="2" type="ORF">EVB00_00710</name>
</gene>
<evidence type="ECO:0008006" key="4">
    <source>
        <dbReference type="Google" id="ProtNLM"/>
    </source>
</evidence>
<evidence type="ECO:0000313" key="2">
    <source>
        <dbReference type="EMBL" id="RZO18672.1"/>
    </source>
</evidence>
<sequence length="163" mass="17738">MKNKTLLAILFSTMLFSGCALITDEYQANQRKVIAYLLEDFPLPDDAQIIKAPTVLLGTGNSISGRITLTSGFSPAENLIFYGNETPTTGWQLISSKVGKEVTLVYAKNGRFANIFIQPRGTFAGFVTGDVGSDIDISVVHPDAISDQNPYDDLNYNNLPESP</sequence>
<dbReference type="AlphaFoldDB" id="A0A520MBR5"/>
<name>A0A520MBR5_9GAMM</name>